<organism evidence="1 2">
    <name type="scientific">Candidatus Doudnabacteria bacterium CG10_big_fil_rev_8_21_14_0_10_42_18</name>
    <dbReference type="NCBI Taxonomy" id="1974552"/>
    <lineage>
        <taxon>Bacteria</taxon>
        <taxon>Candidatus Doudnaibacteriota</taxon>
    </lineage>
</organism>
<reference evidence="2" key="1">
    <citation type="submission" date="2017-09" db="EMBL/GenBank/DDBJ databases">
        <title>Depth-based differentiation of microbial function through sediment-hosted aquifers and enrichment of novel symbionts in the deep terrestrial subsurface.</title>
        <authorList>
            <person name="Probst A.J."/>
            <person name="Ladd B."/>
            <person name="Jarett J.K."/>
            <person name="Geller-Mcgrath D.E."/>
            <person name="Sieber C.M.K."/>
            <person name="Emerson J.B."/>
            <person name="Anantharaman K."/>
            <person name="Thomas B.C."/>
            <person name="Malmstrom R."/>
            <person name="Stieglmeier M."/>
            <person name="Klingl A."/>
            <person name="Woyke T."/>
            <person name="Ryan C.M."/>
            <person name="Banfield J.F."/>
        </authorList>
    </citation>
    <scope>NUCLEOTIDE SEQUENCE [LARGE SCALE GENOMIC DNA]</scope>
</reference>
<dbReference type="Proteomes" id="UP000230922">
    <property type="component" value="Unassembled WGS sequence"/>
</dbReference>
<proteinExistence type="predicted"/>
<accession>A0A2H0VBQ6</accession>
<dbReference type="EMBL" id="PFAK01000011">
    <property type="protein sequence ID" value="PIR96501.1"/>
    <property type="molecule type" value="Genomic_DNA"/>
</dbReference>
<protein>
    <submittedName>
        <fullName evidence="1">Uncharacterized protein</fullName>
    </submittedName>
</protein>
<dbReference type="AlphaFoldDB" id="A0A2H0VBQ6"/>
<gene>
    <name evidence="1" type="ORF">COT92_00755</name>
</gene>
<name>A0A2H0VBQ6_9BACT</name>
<comment type="caution">
    <text evidence="1">The sequence shown here is derived from an EMBL/GenBank/DDBJ whole genome shotgun (WGS) entry which is preliminary data.</text>
</comment>
<evidence type="ECO:0000313" key="1">
    <source>
        <dbReference type="EMBL" id="PIR96501.1"/>
    </source>
</evidence>
<sequence>MIHYLLLGFEFRRHYIYIYILVKKSKGRDLRYKNLELGLTGAPPLVGQSPGLAASGMAPVEYSSSMDFNGQTEKGKKEKK</sequence>
<evidence type="ECO:0000313" key="2">
    <source>
        <dbReference type="Proteomes" id="UP000230922"/>
    </source>
</evidence>